<dbReference type="PANTHER" id="PTHR43570:SF16">
    <property type="entry name" value="ALDEHYDE DEHYDROGENASE TYPE III, ISOFORM Q"/>
    <property type="match status" value="1"/>
</dbReference>
<dbReference type="SUPFAM" id="SSF53720">
    <property type="entry name" value="ALDH-like"/>
    <property type="match status" value="1"/>
</dbReference>
<dbReference type="InterPro" id="IPR012394">
    <property type="entry name" value="Aldehyde_DH_NAD(P)"/>
</dbReference>
<dbReference type="InterPro" id="IPR016163">
    <property type="entry name" value="Ald_DH_C"/>
</dbReference>
<proteinExistence type="inferred from homology"/>
<dbReference type="CDD" id="cd07087">
    <property type="entry name" value="ALDH_F3-13-14_CALDH-like"/>
    <property type="match status" value="1"/>
</dbReference>
<dbReference type="GO" id="GO:0005737">
    <property type="term" value="C:cytoplasm"/>
    <property type="evidence" value="ECO:0007669"/>
    <property type="project" value="TreeGrafter"/>
</dbReference>
<comment type="similarity">
    <text evidence="1">Belongs to the aldehyde dehydrogenase family.</text>
</comment>
<dbReference type="OrthoDB" id="440325at2759"/>
<dbReference type="STRING" id="79923.A0A419QHL9"/>
<dbReference type="InParanoid" id="A0A419QHL9"/>
<reference evidence="4 5" key="2">
    <citation type="journal article" date="2021" name="Genomics">
        <title>High-quality reference genome for Clonorchis sinensis.</title>
        <authorList>
            <person name="Young N.D."/>
            <person name="Stroehlein A.J."/>
            <person name="Kinkar L."/>
            <person name="Wang T."/>
            <person name="Sohn W.M."/>
            <person name="Chang B.C.H."/>
            <person name="Kaur P."/>
            <person name="Weisz D."/>
            <person name="Dudchenko O."/>
            <person name="Aiden E.L."/>
            <person name="Korhonen P.K."/>
            <person name="Gasser R.B."/>
        </authorList>
    </citation>
    <scope>NUCLEOTIDE SEQUENCE [LARGE SCALE GENOMIC DNA]</scope>
    <source>
        <strain evidence="4">Cs-k2</strain>
    </source>
</reference>
<feature type="domain" description="Aldehyde dehydrogenase" evidence="3">
    <location>
        <begin position="22"/>
        <end position="358"/>
    </location>
</feature>
<dbReference type="EMBL" id="NIRI02000056">
    <property type="protein sequence ID" value="KAG5443171.1"/>
    <property type="molecule type" value="Genomic_DNA"/>
</dbReference>
<dbReference type="Pfam" id="PF00171">
    <property type="entry name" value="Aldedh"/>
    <property type="match status" value="1"/>
</dbReference>
<accession>A0A419QHL9</accession>
<dbReference type="Gene3D" id="3.40.309.10">
    <property type="entry name" value="Aldehyde Dehydrogenase, Chain A, domain 2"/>
    <property type="match status" value="1"/>
</dbReference>
<gene>
    <name evidence="4" type="ORF">CSKR_108500</name>
</gene>
<comment type="caution">
    <text evidence="4">The sequence shown here is derived from an EMBL/GenBank/DDBJ whole genome shotgun (WGS) entry which is preliminary data.</text>
</comment>
<evidence type="ECO:0000313" key="5">
    <source>
        <dbReference type="Proteomes" id="UP000286415"/>
    </source>
</evidence>
<dbReference type="InterPro" id="IPR016162">
    <property type="entry name" value="Ald_DH_N"/>
</dbReference>
<dbReference type="AlphaFoldDB" id="A0A419QHL9"/>
<dbReference type="GO" id="GO:0004029">
    <property type="term" value="F:aldehyde dehydrogenase (NAD+) activity"/>
    <property type="evidence" value="ECO:0007669"/>
    <property type="project" value="TreeGrafter"/>
</dbReference>
<sequence length="527" mass="58630">MLAYMDDWLKDEAVPRSFMTIMDTSYIQRQPLGVILIMGAWNYPLCTLLIPMLGALAAGNTVLLKPSEHCPTVARLLATLVPNYVDKKICQVLCGGVDVCQKLLASERFDHILYTGGVGGGRAVYAAAAKFLTPVTLELGGKCPVYVDSNVDLMMAAKRITVIKNFNCGQTCVAPDYVICHRKVLDEFLKNLGEAIEEFYGKDKRASPDLSRIINEMHWKRLTKLLSETKGKTVYGGEVVHDDLYIAPTVVIDVGPDDSLMSEELFGPILPILTVDSPKEAVELIRPRAHPLAVYVFTNSNDVFEIFKEETTSGALVQNDCGVQTLSAELPFGGVGQSGFGRYHGKHSIYTFSNPRSVMLKSRSEFINQSWLAGDISLAELAAVILRQEGLLDYVAKFTTRPTRTQREVLLWITLSSCNRLLLIIDRLSLNPMHFSHRFHHPLCSMSFRFLPAEVRHGDPLSPLLFIMAMDDVLRLSMSHLGYQSHNTLLDGFSFADGCVVLFILALYDRHRVPDVRVLTVLTSTTP</sequence>
<dbReference type="FunFam" id="3.40.309.10:FF:000003">
    <property type="entry name" value="Aldehyde dehydrogenase"/>
    <property type="match status" value="1"/>
</dbReference>
<name>A0A419QHL9_CLOSI</name>
<keyword evidence="5" id="KW-1185">Reference proteome</keyword>
<dbReference type="FunCoup" id="A0A419QHL9">
    <property type="interactions" value="351"/>
</dbReference>
<organism evidence="4 5">
    <name type="scientific">Clonorchis sinensis</name>
    <name type="common">Chinese liver fluke</name>
    <dbReference type="NCBI Taxonomy" id="79923"/>
    <lineage>
        <taxon>Eukaryota</taxon>
        <taxon>Metazoa</taxon>
        <taxon>Spiralia</taxon>
        <taxon>Lophotrochozoa</taxon>
        <taxon>Platyhelminthes</taxon>
        <taxon>Trematoda</taxon>
        <taxon>Digenea</taxon>
        <taxon>Opisthorchiida</taxon>
        <taxon>Opisthorchiata</taxon>
        <taxon>Opisthorchiidae</taxon>
        <taxon>Clonorchis</taxon>
    </lineage>
</organism>
<evidence type="ECO:0000259" key="3">
    <source>
        <dbReference type="Pfam" id="PF00171"/>
    </source>
</evidence>
<dbReference type="PANTHER" id="PTHR43570">
    <property type="entry name" value="ALDEHYDE DEHYDROGENASE"/>
    <property type="match status" value="1"/>
</dbReference>
<dbReference type="InterPro" id="IPR015590">
    <property type="entry name" value="Aldehyde_DH_dom"/>
</dbReference>
<dbReference type="GO" id="GO:0006081">
    <property type="term" value="P:aldehyde metabolic process"/>
    <property type="evidence" value="ECO:0007669"/>
    <property type="project" value="InterPro"/>
</dbReference>
<evidence type="ECO:0000256" key="1">
    <source>
        <dbReference type="ARBA" id="ARBA00009986"/>
    </source>
</evidence>
<dbReference type="Gene3D" id="3.40.605.10">
    <property type="entry name" value="Aldehyde Dehydrogenase, Chain A, domain 1"/>
    <property type="match status" value="1"/>
</dbReference>
<dbReference type="InterPro" id="IPR016161">
    <property type="entry name" value="Ald_DH/histidinol_DH"/>
</dbReference>
<keyword evidence="2" id="KW-0560">Oxidoreductase</keyword>
<evidence type="ECO:0000256" key="2">
    <source>
        <dbReference type="ARBA" id="ARBA00023002"/>
    </source>
</evidence>
<evidence type="ECO:0000313" key="4">
    <source>
        <dbReference type="EMBL" id="KAG5443171.1"/>
    </source>
</evidence>
<reference evidence="4 5" key="1">
    <citation type="journal article" date="2018" name="Biotechnol. Adv.">
        <title>Improved genomic resources and new bioinformatic workflow for the carcinogenic parasite Clonorchis sinensis: Biotechnological implications.</title>
        <authorList>
            <person name="Wang D."/>
            <person name="Korhonen P.K."/>
            <person name="Gasser R.B."/>
            <person name="Young N.D."/>
        </authorList>
    </citation>
    <scope>NUCLEOTIDE SEQUENCE [LARGE SCALE GENOMIC DNA]</scope>
    <source>
        <strain evidence="4">Cs-k2</strain>
    </source>
</reference>
<dbReference type="Proteomes" id="UP000286415">
    <property type="component" value="Unassembled WGS sequence"/>
</dbReference>
<protein>
    <submittedName>
        <fullName evidence="4">Aldehyde dehydrogenase 3, member A2</fullName>
    </submittedName>
</protein>